<evidence type="ECO:0000256" key="3">
    <source>
        <dbReference type="ARBA" id="ARBA00022475"/>
    </source>
</evidence>
<evidence type="ECO:0000256" key="4">
    <source>
        <dbReference type="ARBA" id="ARBA00022692"/>
    </source>
</evidence>
<dbReference type="InterPro" id="IPR027417">
    <property type="entry name" value="P-loop_NTPase"/>
</dbReference>
<evidence type="ECO:0000256" key="8">
    <source>
        <dbReference type="ARBA" id="ARBA00023136"/>
    </source>
</evidence>
<dbReference type="NCBIfam" id="TIGR02868">
    <property type="entry name" value="CydC"/>
    <property type="match status" value="1"/>
</dbReference>
<dbReference type="GO" id="GO:0005886">
    <property type="term" value="C:plasma membrane"/>
    <property type="evidence" value="ECO:0007669"/>
    <property type="project" value="UniProtKB-SubCell"/>
</dbReference>
<gene>
    <name evidence="12" type="ordered locus">Cag_0717</name>
</gene>
<feature type="transmembrane region" description="Helical" evidence="9">
    <location>
        <begin position="245"/>
        <end position="263"/>
    </location>
</feature>
<dbReference type="HOGENOM" id="CLU_000604_84_9_10"/>
<evidence type="ECO:0000256" key="6">
    <source>
        <dbReference type="ARBA" id="ARBA00022840"/>
    </source>
</evidence>
<dbReference type="InterPro" id="IPR011527">
    <property type="entry name" value="ABC1_TM_dom"/>
</dbReference>
<keyword evidence="6" id="KW-0067">ATP-binding</keyword>
<dbReference type="OrthoDB" id="593815at2"/>
<dbReference type="EMBL" id="CP000108">
    <property type="protein sequence ID" value="ABB27988.1"/>
    <property type="molecule type" value="Genomic_DNA"/>
</dbReference>
<keyword evidence="5" id="KW-0547">Nucleotide-binding</keyword>
<proteinExistence type="predicted"/>
<dbReference type="InterPro" id="IPR014223">
    <property type="entry name" value="ABC_CydC/D"/>
</dbReference>
<keyword evidence="12" id="KW-0378">Hydrolase</keyword>
<dbReference type="GO" id="GO:0045454">
    <property type="term" value="P:cell redox homeostasis"/>
    <property type="evidence" value="ECO:0007669"/>
    <property type="project" value="InterPro"/>
</dbReference>
<dbReference type="Pfam" id="PF00664">
    <property type="entry name" value="ABC_membrane"/>
    <property type="match status" value="1"/>
</dbReference>
<dbReference type="SMART" id="SM00382">
    <property type="entry name" value="AAA"/>
    <property type="match status" value="1"/>
</dbReference>
<dbReference type="FunFam" id="3.40.50.300:FF:000221">
    <property type="entry name" value="Multidrug ABC transporter ATP-binding protein"/>
    <property type="match status" value="1"/>
</dbReference>
<dbReference type="PANTHER" id="PTHR43394:SF1">
    <property type="entry name" value="ATP-BINDING CASSETTE SUB-FAMILY B MEMBER 10, MITOCHONDRIAL"/>
    <property type="match status" value="1"/>
</dbReference>
<evidence type="ECO:0000256" key="7">
    <source>
        <dbReference type="ARBA" id="ARBA00022989"/>
    </source>
</evidence>
<evidence type="ECO:0000256" key="2">
    <source>
        <dbReference type="ARBA" id="ARBA00022448"/>
    </source>
</evidence>
<keyword evidence="7 9" id="KW-1133">Transmembrane helix</keyword>
<feature type="domain" description="ABC transporter" evidence="10">
    <location>
        <begin position="335"/>
        <end position="566"/>
    </location>
</feature>
<dbReference type="PANTHER" id="PTHR43394">
    <property type="entry name" value="ATP-DEPENDENT PERMEASE MDL1, MITOCHONDRIAL"/>
    <property type="match status" value="1"/>
</dbReference>
<dbReference type="PROSITE" id="PS00211">
    <property type="entry name" value="ABC_TRANSPORTER_1"/>
    <property type="match status" value="1"/>
</dbReference>
<accession>Q3ASN7</accession>
<dbReference type="EC" id="3.6.3.27" evidence="12"/>
<sequence length="583" mass="63385">MTIILRLLGLVKPHLWWMVLAALISFATTGSGIGLLMAAAYIIGKAAQQSGMAALELGVIGVRLFSLSRALFRYAERLISHNIAFKVLSRLRLWFYDALEPLAPARLMRFKSGDLLQRIMEDIQSLQNIYARGFAAPLTALLVALLMAALLGAFSPLAGGLMLLFHALAGIGVPLVTHQLSKGVSSGIMRQKAEEQLLALDLFEGVGELQLYGKLPQHLAALQNANQRKLTLERKNAFIERLHESFIGLLMNGALLVMIVTLMQTTTNGALSGIALAVATLAIMASFEPFFPLPASIQHLEADQHAGERLFEILDAIPEITPPASPLPFPTNHTIRAEKLSFSYPESTTPALHNLSFTVQQGEHIALVGPSGAGKSTITSLFMRFWNPSSGSLTIGGTNIANIDPEEVRRNIGLVSQKTYLFAETIRHNLLLAAPHATDGELKAALTAAGLGNFTSQLDEWCGQHGMKLSGGERQRMAIARLLLQNAPIMILDEATANLDGITEQEVTETLKRLAQGKTLITITHRLKGMEQYAQILVLEKGRLVEQGTHESLMAAHGLYRKMWELQHDGGSIPPTPLLHTAS</sequence>
<feature type="domain" description="ABC transmembrane type-1" evidence="11">
    <location>
        <begin position="19"/>
        <end position="302"/>
    </location>
</feature>
<dbReference type="KEGG" id="cch:Cag_0717"/>
<evidence type="ECO:0000256" key="9">
    <source>
        <dbReference type="SAM" id="Phobius"/>
    </source>
</evidence>
<dbReference type="STRING" id="340177.Cag_0717"/>
<dbReference type="InterPro" id="IPR017871">
    <property type="entry name" value="ABC_transporter-like_CS"/>
</dbReference>
<keyword evidence="8 9" id="KW-0472">Membrane</keyword>
<dbReference type="GO" id="GO:0015421">
    <property type="term" value="F:ABC-type oligopeptide transporter activity"/>
    <property type="evidence" value="ECO:0007669"/>
    <property type="project" value="TreeGrafter"/>
</dbReference>
<dbReference type="InterPro" id="IPR036640">
    <property type="entry name" value="ABC1_TM_sf"/>
</dbReference>
<dbReference type="SUPFAM" id="SSF52540">
    <property type="entry name" value="P-loop containing nucleoside triphosphate hydrolases"/>
    <property type="match status" value="1"/>
</dbReference>
<dbReference type="InterPro" id="IPR003593">
    <property type="entry name" value="AAA+_ATPase"/>
</dbReference>
<dbReference type="InterPro" id="IPR003439">
    <property type="entry name" value="ABC_transporter-like_ATP-bd"/>
</dbReference>
<dbReference type="GO" id="GO:0016887">
    <property type="term" value="F:ATP hydrolysis activity"/>
    <property type="evidence" value="ECO:0007669"/>
    <property type="project" value="InterPro"/>
</dbReference>
<dbReference type="SUPFAM" id="SSF90123">
    <property type="entry name" value="ABC transporter transmembrane region"/>
    <property type="match status" value="1"/>
</dbReference>
<evidence type="ECO:0000256" key="5">
    <source>
        <dbReference type="ARBA" id="ARBA00022741"/>
    </source>
</evidence>
<protein>
    <submittedName>
        <fullName evidence="12">ATPase</fullName>
        <ecNumber evidence="12">3.6.3.27</ecNumber>
    </submittedName>
</protein>
<keyword evidence="4 9" id="KW-0812">Transmembrane</keyword>
<evidence type="ECO:0000313" key="12">
    <source>
        <dbReference type="EMBL" id="ABB27988.1"/>
    </source>
</evidence>
<dbReference type="GO" id="GO:0034775">
    <property type="term" value="P:glutathione transmembrane transport"/>
    <property type="evidence" value="ECO:0007669"/>
    <property type="project" value="InterPro"/>
</dbReference>
<feature type="transmembrane region" description="Helical" evidence="9">
    <location>
        <begin position="129"/>
        <end position="151"/>
    </location>
</feature>
<dbReference type="PROSITE" id="PS50893">
    <property type="entry name" value="ABC_TRANSPORTER_2"/>
    <property type="match status" value="1"/>
</dbReference>
<dbReference type="Pfam" id="PF00005">
    <property type="entry name" value="ABC_tran"/>
    <property type="match status" value="1"/>
</dbReference>
<dbReference type="PROSITE" id="PS50929">
    <property type="entry name" value="ABC_TM1F"/>
    <property type="match status" value="1"/>
</dbReference>
<dbReference type="GO" id="GO:0005524">
    <property type="term" value="F:ATP binding"/>
    <property type="evidence" value="ECO:0007669"/>
    <property type="project" value="UniProtKB-KW"/>
</dbReference>
<evidence type="ECO:0000259" key="10">
    <source>
        <dbReference type="PROSITE" id="PS50893"/>
    </source>
</evidence>
<keyword evidence="3" id="KW-1003">Cell membrane</keyword>
<dbReference type="InterPro" id="IPR039421">
    <property type="entry name" value="Type_1_exporter"/>
</dbReference>
<feature type="transmembrane region" description="Helical" evidence="9">
    <location>
        <begin position="15"/>
        <end position="43"/>
    </location>
</feature>
<dbReference type="Gene3D" id="3.40.50.300">
    <property type="entry name" value="P-loop containing nucleotide triphosphate hydrolases"/>
    <property type="match status" value="1"/>
</dbReference>
<dbReference type="Gene3D" id="1.20.1560.10">
    <property type="entry name" value="ABC transporter type 1, transmembrane domain"/>
    <property type="match status" value="1"/>
</dbReference>
<dbReference type="AlphaFoldDB" id="Q3ASN7"/>
<reference evidence="12" key="1">
    <citation type="submission" date="2005-08" db="EMBL/GenBank/DDBJ databases">
        <title>Complete sequence of Chlorobium chlorochromatii CaD3.</title>
        <authorList>
            <person name="Copeland A."/>
            <person name="Lucas S."/>
            <person name="Lapidus A."/>
            <person name="Barry K."/>
            <person name="Detter J.C."/>
            <person name="Glavina T."/>
            <person name="Hammon N."/>
            <person name="Israni S."/>
            <person name="Pitluck S."/>
            <person name="Bryant D."/>
            <person name="Schmutz J."/>
            <person name="Larimer F."/>
            <person name="Land M."/>
            <person name="Kyrpides N."/>
            <person name="Ivanova N."/>
            <person name="Richardson P."/>
        </authorList>
    </citation>
    <scope>NUCLEOTIDE SEQUENCE [LARGE SCALE GENOMIC DNA]</scope>
    <source>
        <strain evidence="12">CaD3</strain>
    </source>
</reference>
<feature type="transmembrane region" description="Helical" evidence="9">
    <location>
        <begin position="157"/>
        <end position="176"/>
    </location>
</feature>
<name>Q3ASN7_CHLCH</name>
<comment type="subcellular location">
    <subcellularLocation>
        <location evidence="1">Cell membrane</location>
        <topology evidence="1">Multi-pass membrane protein</topology>
    </subcellularLocation>
</comment>
<dbReference type="eggNOG" id="COG4987">
    <property type="taxonomic scope" value="Bacteria"/>
</dbReference>
<evidence type="ECO:0000256" key="1">
    <source>
        <dbReference type="ARBA" id="ARBA00004651"/>
    </source>
</evidence>
<keyword evidence="2" id="KW-0813">Transport</keyword>
<organism evidence="12">
    <name type="scientific">Chlorobium chlorochromatii (strain CaD3)</name>
    <dbReference type="NCBI Taxonomy" id="340177"/>
    <lineage>
        <taxon>Bacteria</taxon>
        <taxon>Pseudomonadati</taxon>
        <taxon>Chlorobiota</taxon>
        <taxon>Chlorobiia</taxon>
        <taxon>Chlorobiales</taxon>
        <taxon>Chlorobiaceae</taxon>
        <taxon>Chlorobium/Pelodictyon group</taxon>
        <taxon>Chlorobium</taxon>
    </lineage>
</organism>
<evidence type="ECO:0000259" key="11">
    <source>
        <dbReference type="PROSITE" id="PS50929"/>
    </source>
</evidence>